<dbReference type="EMBL" id="RSEJ01000158">
    <property type="protein sequence ID" value="NBI56419.1"/>
    <property type="molecule type" value="Genomic_DNA"/>
</dbReference>
<accession>A0ABW9YVU0</accession>
<comment type="caution">
    <text evidence="1">The sequence shown here is derived from an EMBL/GenBank/DDBJ whole genome shotgun (WGS) entry which is preliminary data.</text>
</comment>
<organism evidence="1 2">
    <name type="scientific">Photobacterium alginatilyticum</name>
    <dbReference type="NCBI Taxonomy" id="1775171"/>
    <lineage>
        <taxon>Bacteria</taxon>
        <taxon>Pseudomonadati</taxon>
        <taxon>Pseudomonadota</taxon>
        <taxon>Gammaproteobacteria</taxon>
        <taxon>Vibrionales</taxon>
        <taxon>Vibrionaceae</taxon>
        <taxon>Photobacterium</taxon>
    </lineage>
</organism>
<protein>
    <submittedName>
        <fullName evidence="1">Uncharacterized protein</fullName>
    </submittedName>
</protein>
<evidence type="ECO:0000313" key="2">
    <source>
        <dbReference type="Proteomes" id="UP000738517"/>
    </source>
</evidence>
<keyword evidence="2" id="KW-1185">Reference proteome</keyword>
<proteinExistence type="predicted"/>
<name>A0ABW9YVU0_9GAMM</name>
<gene>
    <name evidence="1" type="ORF">EIZ48_28635</name>
</gene>
<evidence type="ECO:0000313" key="1">
    <source>
        <dbReference type="EMBL" id="NBI56419.1"/>
    </source>
</evidence>
<dbReference type="Proteomes" id="UP000738517">
    <property type="component" value="Unassembled WGS sequence"/>
</dbReference>
<sequence length="133" mass="15101">MNFRAIYEKYLNTLENISNDHEETTDTDVRERLHEVINWYFIWGKSVDSEFPLLYSMFSPEGDALIAQATKNFIEQASEISSKIPVGAKRNAMIEDSSVLTKSGESYDLYLGSAETVLPAEKPANDDLYGDYD</sequence>
<reference evidence="1 2" key="1">
    <citation type="journal article" date="2017" name="Int. J. Syst. Evol. Microbiol.">
        <title>Photobacterium alginatilyticum sp. nov., a marine bacterium isolated from bottom seawater.</title>
        <authorList>
            <person name="Wang X."/>
            <person name="Wang Y."/>
            <person name="Yang X."/>
            <person name="Sun H."/>
            <person name="Li B."/>
            <person name="Zhang X.H."/>
        </authorList>
    </citation>
    <scope>NUCLEOTIDE SEQUENCE [LARGE SCALE GENOMIC DNA]</scope>
    <source>
        <strain evidence="1 2">P03D4</strain>
    </source>
</reference>
<dbReference type="RefSeq" id="WP_160658767.1">
    <property type="nucleotide sequence ID" value="NZ_RSEJ01000158.1"/>
</dbReference>